<dbReference type="Pfam" id="PF08299">
    <property type="entry name" value="Bac_DnaA_C"/>
    <property type="match status" value="1"/>
</dbReference>
<protein>
    <submittedName>
        <fullName evidence="2">Chromosomal replication initiator DnaA</fullName>
    </submittedName>
</protein>
<proteinExistence type="predicted"/>
<accession>A0ABS0SRJ0</accession>
<dbReference type="Gene3D" id="1.10.1750.10">
    <property type="match status" value="1"/>
</dbReference>
<dbReference type="RefSeq" id="WP_198574184.1">
    <property type="nucleotide sequence ID" value="NZ_JADWOX010000001.1"/>
</dbReference>
<dbReference type="Proteomes" id="UP000639859">
    <property type="component" value="Unassembled WGS sequence"/>
</dbReference>
<feature type="domain" description="Chromosomal replication initiator DnaA C-terminal" evidence="1">
    <location>
        <begin position="22"/>
        <end position="91"/>
    </location>
</feature>
<name>A0ABS0SRJ0_9CAUL</name>
<evidence type="ECO:0000313" key="3">
    <source>
        <dbReference type="Proteomes" id="UP000639859"/>
    </source>
</evidence>
<organism evidence="2 3">
    <name type="scientific">Caulobacter hibisci</name>
    <dbReference type="NCBI Taxonomy" id="2035993"/>
    <lineage>
        <taxon>Bacteria</taxon>
        <taxon>Pseudomonadati</taxon>
        <taxon>Pseudomonadota</taxon>
        <taxon>Alphaproteobacteria</taxon>
        <taxon>Caulobacterales</taxon>
        <taxon>Caulobacteraceae</taxon>
        <taxon>Caulobacter</taxon>
    </lineage>
</organism>
<sequence length="134" mass="14712">MLAQILEEAWAISPDPRRDRLAAAFVTHAVALATGVAPTEISSDRRTSKSAARARQIAIYLAHVIFHWPLARVAFAFGRDRTTCAHACHRIEDMREDRMFDARMTALEACVRQAPDTIPDLAGVLFANAAGVGR</sequence>
<dbReference type="CDD" id="cd06571">
    <property type="entry name" value="Bac_DnaA_C"/>
    <property type="match status" value="1"/>
</dbReference>
<keyword evidence="3" id="KW-1185">Reference proteome</keyword>
<evidence type="ECO:0000259" key="1">
    <source>
        <dbReference type="SMART" id="SM00760"/>
    </source>
</evidence>
<dbReference type="InterPro" id="IPR010921">
    <property type="entry name" value="Trp_repressor/repl_initiator"/>
</dbReference>
<gene>
    <name evidence="2" type="ORF">I4Q42_00875</name>
</gene>
<dbReference type="SMART" id="SM00760">
    <property type="entry name" value="Bac_DnaA_C"/>
    <property type="match status" value="1"/>
</dbReference>
<dbReference type="NCBIfam" id="NF004688">
    <property type="entry name" value="PRK06030.1-3"/>
    <property type="match status" value="1"/>
</dbReference>
<reference evidence="2 3" key="1">
    <citation type="submission" date="2020-11" db="EMBL/GenBank/DDBJ databases">
        <title>genome sequence of strain KACC 18849.</title>
        <authorList>
            <person name="Gao J."/>
            <person name="Zhang X."/>
        </authorList>
    </citation>
    <scope>NUCLEOTIDE SEQUENCE [LARGE SCALE GENOMIC DNA]</scope>
    <source>
        <strain evidence="2 3">KACC 18849</strain>
    </source>
</reference>
<dbReference type="EMBL" id="JADWOX010000001">
    <property type="protein sequence ID" value="MBI1682217.1"/>
    <property type="molecule type" value="Genomic_DNA"/>
</dbReference>
<dbReference type="SUPFAM" id="SSF48295">
    <property type="entry name" value="TrpR-like"/>
    <property type="match status" value="1"/>
</dbReference>
<dbReference type="InterPro" id="IPR013159">
    <property type="entry name" value="DnaA_C"/>
</dbReference>
<evidence type="ECO:0000313" key="2">
    <source>
        <dbReference type="EMBL" id="MBI1682217.1"/>
    </source>
</evidence>
<comment type="caution">
    <text evidence="2">The sequence shown here is derived from an EMBL/GenBank/DDBJ whole genome shotgun (WGS) entry which is preliminary data.</text>
</comment>